<evidence type="ECO:0000256" key="7">
    <source>
        <dbReference type="ARBA" id="ARBA00023157"/>
    </source>
</evidence>
<proteinExistence type="inferred from homology"/>
<dbReference type="InterPro" id="IPR001314">
    <property type="entry name" value="Peptidase_S1A"/>
</dbReference>
<dbReference type="VEuPathDB" id="VectorBase:PPAPM1_003611"/>
<dbReference type="CDD" id="cd00190">
    <property type="entry name" value="Tryp_SPc"/>
    <property type="match status" value="1"/>
</dbReference>
<evidence type="ECO:0000313" key="10">
    <source>
        <dbReference type="EnsemblMetazoa" id="PPAI008826-PA"/>
    </source>
</evidence>
<dbReference type="InterPro" id="IPR043504">
    <property type="entry name" value="Peptidase_S1_PA_chymotrypsin"/>
</dbReference>
<dbReference type="FunFam" id="2.40.10.10:FF:000073">
    <property type="entry name" value="Trypsin alpha"/>
    <property type="match status" value="1"/>
</dbReference>
<dbReference type="Proteomes" id="UP000092462">
    <property type="component" value="Unassembled WGS sequence"/>
</dbReference>
<evidence type="ECO:0000256" key="8">
    <source>
        <dbReference type="ARBA" id="ARBA00023180"/>
    </source>
</evidence>
<protein>
    <submittedName>
        <fullName evidence="10">Uncharacterized protein</fullName>
    </submittedName>
</protein>
<evidence type="ECO:0000256" key="3">
    <source>
        <dbReference type="ARBA" id="ARBA00022670"/>
    </source>
</evidence>
<sequence>MFRIILLLSIGTVALGNNLPTIQDFVAGVKAAEDGLLPEEPSLESLIIGGQTASPGQFPYIASLRSSGNAHFCGGILANNRWIVSAAHCTIGRSLANTISVLGAISRTTGGTRFNSARIVNHPSYVSSTLAFDVSVVQTSTSVGFTNTIQPIALGSAFVGGGVTAVVSGWGITAHPGGSLAANLQFVNVQTITNAQCRSNLGASGNNVFDHKICNAGMVGRGPCSADSGGPLAAGNTAIGIVSWGIGCANGFADVYDRVSSHRSWIIGHF</sequence>
<dbReference type="SUPFAM" id="SSF50494">
    <property type="entry name" value="Trypsin-like serine proteases"/>
    <property type="match status" value="1"/>
</dbReference>
<keyword evidence="7" id="KW-1015">Disulfide bond</keyword>
<dbReference type="PANTHER" id="PTHR24276">
    <property type="entry name" value="POLYSERASE-RELATED"/>
    <property type="match status" value="1"/>
</dbReference>
<dbReference type="InterPro" id="IPR050430">
    <property type="entry name" value="Peptidase_S1"/>
</dbReference>
<dbReference type="SMART" id="SM00020">
    <property type="entry name" value="Tryp_SPc"/>
    <property type="match status" value="1"/>
</dbReference>
<keyword evidence="11" id="KW-1185">Reference proteome</keyword>
<dbReference type="Pfam" id="PF00089">
    <property type="entry name" value="Trypsin"/>
    <property type="match status" value="1"/>
</dbReference>
<dbReference type="EMBL" id="AJVK01035643">
    <property type="status" value="NOT_ANNOTATED_CDS"/>
    <property type="molecule type" value="Genomic_DNA"/>
</dbReference>
<keyword evidence="4" id="KW-0732">Signal</keyword>
<keyword evidence="6" id="KW-0720">Serine protease</keyword>
<comment type="similarity">
    <text evidence="9">Belongs to the peptidase S1 family. CLIP subfamily.</text>
</comment>
<keyword evidence="3" id="KW-0645">Protease</keyword>
<keyword evidence="8" id="KW-0325">Glycoprotein</keyword>
<accession>A0A1B0DKN2</accession>
<dbReference type="GO" id="GO:0006508">
    <property type="term" value="P:proteolysis"/>
    <property type="evidence" value="ECO:0007669"/>
    <property type="project" value="UniProtKB-KW"/>
</dbReference>
<evidence type="ECO:0000256" key="5">
    <source>
        <dbReference type="ARBA" id="ARBA00022801"/>
    </source>
</evidence>
<comment type="subcellular location">
    <subcellularLocation>
        <location evidence="1">Secreted</location>
    </subcellularLocation>
</comment>
<organism evidence="10 11">
    <name type="scientific">Phlebotomus papatasi</name>
    <name type="common">Sandfly</name>
    <dbReference type="NCBI Taxonomy" id="29031"/>
    <lineage>
        <taxon>Eukaryota</taxon>
        <taxon>Metazoa</taxon>
        <taxon>Ecdysozoa</taxon>
        <taxon>Arthropoda</taxon>
        <taxon>Hexapoda</taxon>
        <taxon>Insecta</taxon>
        <taxon>Pterygota</taxon>
        <taxon>Neoptera</taxon>
        <taxon>Endopterygota</taxon>
        <taxon>Diptera</taxon>
        <taxon>Nematocera</taxon>
        <taxon>Psychodoidea</taxon>
        <taxon>Psychodidae</taxon>
        <taxon>Phlebotomus</taxon>
        <taxon>Phlebotomus</taxon>
    </lineage>
</organism>
<evidence type="ECO:0000313" key="11">
    <source>
        <dbReference type="Proteomes" id="UP000092462"/>
    </source>
</evidence>
<reference evidence="10" key="1">
    <citation type="submission" date="2022-08" db="UniProtKB">
        <authorList>
            <consortium name="EnsemblMetazoa"/>
        </authorList>
    </citation>
    <scope>IDENTIFICATION</scope>
    <source>
        <strain evidence="10">Israel</strain>
    </source>
</reference>
<evidence type="ECO:0000256" key="2">
    <source>
        <dbReference type="ARBA" id="ARBA00022525"/>
    </source>
</evidence>
<evidence type="ECO:0000256" key="9">
    <source>
        <dbReference type="ARBA" id="ARBA00024195"/>
    </source>
</evidence>
<dbReference type="FunFam" id="2.40.10.10:FF:000054">
    <property type="entry name" value="Complement C1r subcomponent"/>
    <property type="match status" value="1"/>
</dbReference>
<dbReference type="EnsemblMetazoa" id="PPAI008826-RA">
    <property type="protein sequence ID" value="PPAI008826-PA"/>
    <property type="gene ID" value="PPAI008826"/>
</dbReference>
<evidence type="ECO:0000256" key="6">
    <source>
        <dbReference type="ARBA" id="ARBA00022825"/>
    </source>
</evidence>
<name>A0A1B0DKN2_PHLPP</name>
<evidence type="ECO:0000256" key="1">
    <source>
        <dbReference type="ARBA" id="ARBA00004613"/>
    </source>
</evidence>
<dbReference type="AlphaFoldDB" id="A0A1B0DKN2"/>
<dbReference type="VEuPathDB" id="VectorBase:PPAI008826"/>
<dbReference type="Gene3D" id="2.40.10.10">
    <property type="entry name" value="Trypsin-like serine proteases"/>
    <property type="match status" value="2"/>
</dbReference>
<keyword evidence="2" id="KW-0964">Secreted</keyword>
<evidence type="ECO:0000256" key="4">
    <source>
        <dbReference type="ARBA" id="ARBA00022729"/>
    </source>
</evidence>
<dbReference type="PROSITE" id="PS00134">
    <property type="entry name" value="TRYPSIN_HIS"/>
    <property type="match status" value="1"/>
</dbReference>
<keyword evidence="5" id="KW-0378">Hydrolase</keyword>
<dbReference type="GO" id="GO:0004252">
    <property type="term" value="F:serine-type endopeptidase activity"/>
    <property type="evidence" value="ECO:0007669"/>
    <property type="project" value="InterPro"/>
</dbReference>
<dbReference type="PANTHER" id="PTHR24276:SF91">
    <property type="entry name" value="AT26814P-RELATED"/>
    <property type="match status" value="1"/>
</dbReference>
<dbReference type="InterPro" id="IPR018114">
    <property type="entry name" value="TRYPSIN_HIS"/>
</dbReference>
<dbReference type="InterPro" id="IPR001254">
    <property type="entry name" value="Trypsin_dom"/>
</dbReference>
<dbReference type="PRINTS" id="PR00722">
    <property type="entry name" value="CHYMOTRYPSIN"/>
</dbReference>
<dbReference type="PROSITE" id="PS50240">
    <property type="entry name" value="TRYPSIN_DOM"/>
    <property type="match status" value="1"/>
</dbReference>
<dbReference type="InterPro" id="IPR009003">
    <property type="entry name" value="Peptidase_S1_PA"/>
</dbReference>
<dbReference type="GO" id="GO:0005576">
    <property type="term" value="C:extracellular region"/>
    <property type="evidence" value="ECO:0007669"/>
    <property type="project" value="UniProtKB-SubCell"/>
</dbReference>